<comment type="caution">
    <text evidence="3">The sequence shown here is derived from an EMBL/GenBank/DDBJ whole genome shotgun (WGS) entry which is preliminary data.</text>
</comment>
<keyword evidence="4" id="KW-1185">Reference proteome</keyword>
<sequence length="422" mass="44415">MKSTNIVCRSRGRASSLPWFAALACAASVASCTQAPPQTRQEAVSPSPAPANVVAPPPTVPEVHVDGPRIRVALKEIRLDDATIPWDPALFRDRLHKIDPLFETLRELRKTELDRQTPGECVFEAEPDVPFMAVASAILTSAFAGCSVAWVSTDAGWLKLRTPIPQPPGAPSTPESRVPSRRQIALHLGSAQLELTIFAVVPPASGTGREQLEQVLSRKVSRGTSEARELGSALVGACQEGPRPCPAGLWLTADADVLFRGAAGALGAIVNAQKGAPAGDGGAAEVLVSFRPHGAGPLDQRPPAIRLGATEVSGRLAPEEIQRVVRGSFGGFRACYEEGLKRNPNLEGLVNVRFVIGKDGRVTQAASSPASPATPEGQAPPSRMPDEKVVACIVGAFEKLVFPAPEGGIVTVMYPINFSPGN</sequence>
<gene>
    <name evidence="3" type="ORF">KEG57_16790</name>
</gene>
<evidence type="ECO:0000313" key="3">
    <source>
        <dbReference type="EMBL" id="MDC3982178.1"/>
    </source>
</evidence>
<feature type="signal peptide" evidence="2">
    <location>
        <begin position="1"/>
        <end position="21"/>
    </location>
</feature>
<dbReference type="PROSITE" id="PS51257">
    <property type="entry name" value="PROKAR_LIPOPROTEIN"/>
    <property type="match status" value="1"/>
</dbReference>
<evidence type="ECO:0000256" key="1">
    <source>
        <dbReference type="SAM" id="MobiDB-lite"/>
    </source>
</evidence>
<evidence type="ECO:0000256" key="2">
    <source>
        <dbReference type="SAM" id="SignalP"/>
    </source>
</evidence>
<organism evidence="3 4">
    <name type="scientific">Polyangium jinanense</name>
    <dbReference type="NCBI Taxonomy" id="2829994"/>
    <lineage>
        <taxon>Bacteria</taxon>
        <taxon>Pseudomonadati</taxon>
        <taxon>Myxococcota</taxon>
        <taxon>Polyangia</taxon>
        <taxon>Polyangiales</taxon>
        <taxon>Polyangiaceae</taxon>
        <taxon>Polyangium</taxon>
    </lineage>
</organism>
<accession>A0A9X4ARI7</accession>
<feature type="compositionally biased region" description="Low complexity" evidence="1">
    <location>
        <begin position="365"/>
        <end position="375"/>
    </location>
</feature>
<feature type="region of interest" description="Disordered" evidence="1">
    <location>
        <begin position="39"/>
        <end position="59"/>
    </location>
</feature>
<dbReference type="Proteomes" id="UP001151081">
    <property type="component" value="Unassembled WGS sequence"/>
</dbReference>
<dbReference type="EMBL" id="JAGTJJ010000007">
    <property type="protein sequence ID" value="MDC3982178.1"/>
    <property type="molecule type" value="Genomic_DNA"/>
</dbReference>
<reference evidence="3 4" key="1">
    <citation type="submission" date="2021-04" db="EMBL/GenBank/DDBJ databases">
        <title>Genome analysis of Polyangium sp.</title>
        <authorList>
            <person name="Li Y."/>
            <person name="Wang J."/>
        </authorList>
    </citation>
    <scope>NUCLEOTIDE SEQUENCE [LARGE SCALE GENOMIC DNA]</scope>
    <source>
        <strain evidence="3 4">SDU14</strain>
    </source>
</reference>
<dbReference type="InterPro" id="IPR049806">
    <property type="entry name" value="MasK-like_C"/>
</dbReference>
<evidence type="ECO:0000313" key="4">
    <source>
        <dbReference type="Proteomes" id="UP001151081"/>
    </source>
</evidence>
<feature type="chain" id="PRO_5040958318" evidence="2">
    <location>
        <begin position="22"/>
        <end position="422"/>
    </location>
</feature>
<proteinExistence type="predicted"/>
<keyword evidence="2" id="KW-0732">Signal</keyword>
<protein>
    <submittedName>
        <fullName evidence="3">AgmX/PglI C-terminal domain-containing protein</fullName>
    </submittedName>
</protein>
<name>A0A9X4ARI7_9BACT</name>
<dbReference type="AlphaFoldDB" id="A0A9X4ARI7"/>
<feature type="compositionally biased region" description="Low complexity" evidence="1">
    <location>
        <begin position="43"/>
        <end position="54"/>
    </location>
</feature>
<feature type="region of interest" description="Disordered" evidence="1">
    <location>
        <begin position="363"/>
        <end position="384"/>
    </location>
</feature>
<dbReference type="NCBIfam" id="NF033768">
    <property type="entry name" value="myxo_SS_tail"/>
    <property type="match status" value="1"/>
</dbReference>